<keyword evidence="3" id="KW-1185">Reference proteome</keyword>
<feature type="region of interest" description="Disordered" evidence="1">
    <location>
        <begin position="1"/>
        <end position="101"/>
    </location>
</feature>
<accession>A0ABQ1CY23</accession>
<evidence type="ECO:0000313" key="2">
    <source>
        <dbReference type="EMBL" id="GFH75218.1"/>
    </source>
</evidence>
<sequence>MHRGSRNTLASVAVLPSAAGTHGRRAGRQPGPPPLPRRHSAGRPGHATAPEPRKARPPLRRGEQRRTEATPGSGHRGNGDRPNAEDKEQGDRPSRCPTGTA</sequence>
<reference evidence="2 3" key="1">
    <citation type="submission" date="2020-02" db="EMBL/GenBank/DDBJ databases">
        <title>Whole genome shotgun sequence of Streptomyces diastaticus subsp. diastaticus NBRC 13412.</title>
        <authorList>
            <person name="Ichikawa N."/>
            <person name="Komaki H."/>
            <person name="Tamura T."/>
        </authorList>
    </citation>
    <scope>NUCLEOTIDE SEQUENCE [LARGE SCALE GENOMIC DNA]</scope>
    <source>
        <strain evidence="2 3">NBRC 13412</strain>
    </source>
</reference>
<dbReference type="EMBL" id="BLLN01000006">
    <property type="protein sequence ID" value="GFH75218.1"/>
    <property type="molecule type" value="Genomic_DNA"/>
</dbReference>
<name>A0ABQ1CY23_STRDI</name>
<feature type="compositionally biased region" description="Polar residues" evidence="1">
    <location>
        <begin position="1"/>
        <end position="10"/>
    </location>
</feature>
<feature type="compositionally biased region" description="Basic and acidic residues" evidence="1">
    <location>
        <begin position="77"/>
        <end position="94"/>
    </location>
</feature>
<evidence type="ECO:0008006" key="4">
    <source>
        <dbReference type="Google" id="ProtNLM"/>
    </source>
</evidence>
<evidence type="ECO:0000256" key="1">
    <source>
        <dbReference type="SAM" id="MobiDB-lite"/>
    </source>
</evidence>
<evidence type="ECO:0000313" key="3">
    <source>
        <dbReference type="Proteomes" id="UP000472710"/>
    </source>
</evidence>
<proteinExistence type="predicted"/>
<dbReference type="Proteomes" id="UP000472710">
    <property type="component" value="Unassembled WGS sequence"/>
</dbReference>
<comment type="caution">
    <text evidence="2">The sequence shown here is derived from an EMBL/GenBank/DDBJ whole genome shotgun (WGS) entry which is preliminary data.</text>
</comment>
<organism evidence="2 3">
    <name type="scientific">Streptomyces diastaticus subsp. diastaticus</name>
    <dbReference type="NCBI Taxonomy" id="68040"/>
    <lineage>
        <taxon>Bacteria</taxon>
        <taxon>Bacillati</taxon>
        <taxon>Actinomycetota</taxon>
        <taxon>Actinomycetes</taxon>
        <taxon>Kitasatosporales</taxon>
        <taxon>Streptomycetaceae</taxon>
        <taxon>Streptomyces</taxon>
        <taxon>Streptomyces diastaticus group</taxon>
    </lineage>
</organism>
<protein>
    <recommendedName>
        <fullName evidence="4">Secreted protein</fullName>
    </recommendedName>
</protein>
<gene>
    <name evidence="2" type="ORF">Sdia_59860</name>
</gene>